<dbReference type="GO" id="GO:0005737">
    <property type="term" value="C:cytoplasm"/>
    <property type="evidence" value="ECO:0007669"/>
    <property type="project" value="TreeGrafter"/>
</dbReference>
<dbReference type="GO" id="GO:0004132">
    <property type="term" value="F:dCMP deaminase activity"/>
    <property type="evidence" value="ECO:0007669"/>
    <property type="project" value="TreeGrafter"/>
</dbReference>
<evidence type="ECO:0000256" key="5">
    <source>
        <dbReference type="ARBA" id="ARBA00022833"/>
    </source>
</evidence>
<reference evidence="8" key="1">
    <citation type="journal article" date="2021" name="PeerJ">
        <title>Extensive microbial diversity within the chicken gut microbiome revealed by metagenomics and culture.</title>
        <authorList>
            <person name="Gilroy R."/>
            <person name="Ravi A."/>
            <person name="Getino M."/>
            <person name="Pursley I."/>
            <person name="Horton D.L."/>
            <person name="Alikhan N.F."/>
            <person name="Baker D."/>
            <person name="Gharbi K."/>
            <person name="Hall N."/>
            <person name="Watson M."/>
            <person name="Adriaenssens E.M."/>
            <person name="Foster-Nyarko E."/>
            <person name="Jarju S."/>
            <person name="Secka A."/>
            <person name="Antonio M."/>
            <person name="Oren A."/>
            <person name="Chaudhuri R.R."/>
            <person name="La Ragione R."/>
            <person name="Hildebrand F."/>
            <person name="Pallen M.J."/>
        </authorList>
    </citation>
    <scope>NUCLEOTIDE SEQUENCE</scope>
    <source>
        <strain evidence="8">ChiGjej2B2-19336</strain>
    </source>
</reference>
<evidence type="ECO:0000256" key="1">
    <source>
        <dbReference type="ARBA" id="ARBA00001947"/>
    </source>
</evidence>
<dbReference type="PROSITE" id="PS51747">
    <property type="entry name" value="CYT_DCMP_DEAMINASES_2"/>
    <property type="match status" value="1"/>
</dbReference>
<dbReference type="InterPro" id="IPR016193">
    <property type="entry name" value="Cytidine_deaminase-like"/>
</dbReference>
<dbReference type="PANTHER" id="PTHR11086">
    <property type="entry name" value="DEOXYCYTIDYLATE DEAMINASE-RELATED"/>
    <property type="match status" value="1"/>
</dbReference>
<accession>A0A921AU45</accession>
<evidence type="ECO:0000259" key="7">
    <source>
        <dbReference type="PROSITE" id="PS51747"/>
    </source>
</evidence>
<name>A0A921AU45_9BACT</name>
<evidence type="ECO:0000256" key="3">
    <source>
        <dbReference type="ARBA" id="ARBA00022723"/>
    </source>
</evidence>
<evidence type="ECO:0000256" key="2">
    <source>
        <dbReference type="ARBA" id="ARBA00006576"/>
    </source>
</evidence>
<dbReference type="InterPro" id="IPR015517">
    <property type="entry name" value="dCMP_deaminase-rel"/>
</dbReference>
<evidence type="ECO:0000313" key="8">
    <source>
        <dbReference type="EMBL" id="HJD96390.1"/>
    </source>
</evidence>
<feature type="domain" description="CMP/dCMP-type deaminase" evidence="7">
    <location>
        <begin position="8"/>
        <end position="141"/>
    </location>
</feature>
<keyword evidence="3" id="KW-0479">Metal-binding</keyword>
<evidence type="ECO:0000313" key="9">
    <source>
        <dbReference type="Proteomes" id="UP000698963"/>
    </source>
</evidence>
<proteinExistence type="inferred from homology"/>
<keyword evidence="5" id="KW-0862">Zinc</keyword>
<sequence>MAQGSRASWPRYFMDIAYLVAERSTCLRRKVGALAVLDKRILATGYNGAPSGVPHCLEVGCLRASLGIPSGQRHEICRGIHAEQNVIIQAAVHGISLRSAELYCTTYPCFICSKMLINCGVRRIWISENYPDELSKAMLAEAGVQVIHLPHGADSPEGAEKSAPAEQAGASDEKEGGRE</sequence>
<dbReference type="SUPFAM" id="SSF53927">
    <property type="entry name" value="Cytidine deaminase-like"/>
    <property type="match status" value="1"/>
</dbReference>
<keyword evidence="4" id="KW-0378">Hydrolase</keyword>
<dbReference type="AlphaFoldDB" id="A0A921AU45"/>
<evidence type="ECO:0000256" key="4">
    <source>
        <dbReference type="ARBA" id="ARBA00022801"/>
    </source>
</evidence>
<reference evidence="8" key="2">
    <citation type="submission" date="2021-09" db="EMBL/GenBank/DDBJ databases">
        <authorList>
            <person name="Gilroy R."/>
        </authorList>
    </citation>
    <scope>NUCLEOTIDE SEQUENCE</scope>
    <source>
        <strain evidence="8">ChiGjej2B2-19336</strain>
    </source>
</reference>
<dbReference type="CDD" id="cd01286">
    <property type="entry name" value="deoxycytidylate_deaminase"/>
    <property type="match status" value="1"/>
</dbReference>
<dbReference type="Proteomes" id="UP000698963">
    <property type="component" value="Unassembled WGS sequence"/>
</dbReference>
<dbReference type="InterPro" id="IPR002125">
    <property type="entry name" value="CMP_dCMP_dom"/>
</dbReference>
<organism evidence="8 9">
    <name type="scientific">Mailhella massiliensis</name>
    <dbReference type="NCBI Taxonomy" id="1903261"/>
    <lineage>
        <taxon>Bacteria</taxon>
        <taxon>Pseudomonadati</taxon>
        <taxon>Thermodesulfobacteriota</taxon>
        <taxon>Desulfovibrionia</taxon>
        <taxon>Desulfovibrionales</taxon>
        <taxon>Desulfovibrionaceae</taxon>
        <taxon>Mailhella</taxon>
    </lineage>
</organism>
<dbReference type="InterPro" id="IPR016192">
    <property type="entry name" value="APOBEC/CMP_deaminase_Zn-bd"/>
</dbReference>
<dbReference type="EMBL" id="DYZA01000034">
    <property type="protein sequence ID" value="HJD96390.1"/>
    <property type="molecule type" value="Genomic_DNA"/>
</dbReference>
<dbReference type="PROSITE" id="PS00903">
    <property type="entry name" value="CYT_DCMP_DEAMINASES_1"/>
    <property type="match status" value="1"/>
</dbReference>
<comment type="caution">
    <text evidence="8">The sequence shown here is derived from an EMBL/GenBank/DDBJ whole genome shotgun (WGS) entry which is preliminary data.</text>
</comment>
<feature type="region of interest" description="Disordered" evidence="6">
    <location>
        <begin position="150"/>
        <end position="179"/>
    </location>
</feature>
<comment type="cofactor">
    <cofactor evidence="1">
        <name>Zn(2+)</name>
        <dbReference type="ChEBI" id="CHEBI:29105"/>
    </cofactor>
</comment>
<dbReference type="RefSeq" id="WP_304120678.1">
    <property type="nucleotide sequence ID" value="NZ_DYZA01000034.1"/>
</dbReference>
<dbReference type="InterPro" id="IPR035105">
    <property type="entry name" value="Deoxycytidylate_deaminase_dom"/>
</dbReference>
<protein>
    <submittedName>
        <fullName evidence="8">Cytidine/deoxycytidylate deaminase family protein</fullName>
    </submittedName>
</protein>
<dbReference type="PANTHER" id="PTHR11086:SF18">
    <property type="entry name" value="DEOXYCYTIDYLATE DEAMINASE"/>
    <property type="match status" value="1"/>
</dbReference>
<dbReference type="Gene3D" id="3.40.140.10">
    <property type="entry name" value="Cytidine Deaminase, domain 2"/>
    <property type="match status" value="1"/>
</dbReference>
<evidence type="ECO:0000256" key="6">
    <source>
        <dbReference type="SAM" id="MobiDB-lite"/>
    </source>
</evidence>
<comment type="similarity">
    <text evidence="2">Belongs to the cytidine and deoxycytidylate deaminase family.</text>
</comment>
<dbReference type="Pfam" id="PF00383">
    <property type="entry name" value="dCMP_cyt_deam_1"/>
    <property type="match status" value="1"/>
</dbReference>
<gene>
    <name evidence="8" type="ORF">K8W16_01920</name>
</gene>
<dbReference type="GO" id="GO:0008270">
    <property type="term" value="F:zinc ion binding"/>
    <property type="evidence" value="ECO:0007669"/>
    <property type="project" value="InterPro"/>
</dbReference>